<accession>A0A1I1M7R8</accession>
<keyword evidence="1" id="KW-0001">2Fe-2S</keyword>
<keyword evidence="3" id="KW-0408">Iron</keyword>
<dbReference type="Proteomes" id="UP000198728">
    <property type="component" value="Unassembled WGS sequence"/>
</dbReference>
<dbReference type="STRING" id="441112.SAMN04488094_10993"/>
<evidence type="ECO:0000259" key="5">
    <source>
        <dbReference type="SMART" id="SM00704"/>
    </source>
</evidence>
<organism evidence="6 7">
    <name type="scientific">Tropicimonas isoalkanivorans</name>
    <dbReference type="NCBI Taxonomy" id="441112"/>
    <lineage>
        <taxon>Bacteria</taxon>
        <taxon>Pseudomonadati</taxon>
        <taxon>Pseudomonadota</taxon>
        <taxon>Alphaproteobacteria</taxon>
        <taxon>Rhodobacterales</taxon>
        <taxon>Roseobacteraceae</taxon>
        <taxon>Tropicimonas</taxon>
    </lineage>
</organism>
<dbReference type="PANTHER" id="PTHR46491">
    <property type="entry name" value="CDGSH IRON SULFUR DOMAIN PROTEIN HOMOLOG"/>
    <property type="match status" value="1"/>
</dbReference>
<evidence type="ECO:0000256" key="4">
    <source>
        <dbReference type="ARBA" id="ARBA00023014"/>
    </source>
</evidence>
<keyword evidence="4" id="KW-0411">Iron-sulfur</keyword>
<keyword evidence="7" id="KW-1185">Reference proteome</keyword>
<evidence type="ECO:0000313" key="7">
    <source>
        <dbReference type="Proteomes" id="UP000198728"/>
    </source>
</evidence>
<dbReference type="InterPro" id="IPR010693">
    <property type="entry name" value="Divergent_4Fe-4S_mono-cluster"/>
</dbReference>
<dbReference type="InterPro" id="IPR052950">
    <property type="entry name" value="CISD"/>
</dbReference>
<dbReference type="Pfam" id="PF06902">
    <property type="entry name" value="Fer4_19"/>
    <property type="match status" value="1"/>
</dbReference>
<keyword evidence="2" id="KW-0479">Metal-binding</keyword>
<dbReference type="OrthoDB" id="9795032at2"/>
<proteinExistence type="predicted"/>
<dbReference type="Pfam" id="PF09360">
    <property type="entry name" value="zf-CDGSH"/>
    <property type="match status" value="2"/>
</dbReference>
<name>A0A1I1M7R8_9RHOB</name>
<dbReference type="InterPro" id="IPR018967">
    <property type="entry name" value="FeS-contain_CDGSH-typ"/>
</dbReference>
<protein>
    <submittedName>
        <fullName evidence="6">Uncharacterized Fe-S cluster protein YjdI</fullName>
    </submittedName>
</protein>
<dbReference type="GO" id="GO:0005737">
    <property type="term" value="C:cytoplasm"/>
    <property type="evidence" value="ECO:0007669"/>
    <property type="project" value="UniProtKB-ARBA"/>
</dbReference>
<dbReference type="RefSeq" id="WP_093361474.1">
    <property type="nucleotide sequence ID" value="NZ_FOLG01000009.1"/>
</dbReference>
<reference evidence="6 7" key="1">
    <citation type="submission" date="2016-10" db="EMBL/GenBank/DDBJ databases">
        <authorList>
            <person name="de Groot N.N."/>
        </authorList>
    </citation>
    <scope>NUCLEOTIDE SEQUENCE [LARGE SCALE GENOMIC DNA]</scope>
    <source>
        <strain evidence="6 7">DSM 19548</strain>
    </source>
</reference>
<evidence type="ECO:0000256" key="3">
    <source>
        <dbReference type="ARBA" id="ARBA00023004"/>
    </source>
</evidence>
<feature type="domain" description="Iron-binding zinc finger CDGSH type" evidence="5">
    <location>
        <begin position="25"/>
        <end position="62"/>
    </location>
</feature>
<feature type="domain" description="Iron-binding zinc finger CDGSH type" evidence="5">
    <location>
        <begin position="167"/>
        <end position="206"/>
    </location>
</feature>
<gene>
    <name evidence="6" type="ORF">SAMN04488094_10993</name>
</gene>
<dbReference type="GO" id="GO:0051537">
    <property type="term" value="F:2 iron, 2 sulfur cluster binding"/>
    <property type="evidence" value="ECO:0007669"/>
    <property type="project" value="UniProtKB-KW"/>
</dbReference>
<evidence type="ECO:0000256" key="2">
    <source>
        <dbReference type="ARBA" id="ARBA00022723"/>
    </source>
</evidence>
<dbReference type="EMBL" id="FOLG01000009">
    <property type="protein sequence ID" value="SFC78623.1"/>
    <property type="molecule type" value="Genomic_DNA"/>
</dbReference>
<evidence type="ECO:0000313" key="6">
    <source>
        <dbReference type="EMBL" id="SFC78623.1"/>
    </source>
</evidence>
<dbReference type="GO" id="GO:0046872">
    <property type="term" value="F:metal ion binding"/>
    <property type="evidence" value="ECO:0007669"/>
    <property type="project" value="UniProtKB-KW"/>
</dbReference>
<dbReference type="AlphaFoldDB" id="A0A1I1M7R8"/>
<dbReference type="Gene3D" id="3.40.5.90">
    <property type="entry name" value="CDGSH iron-sulfur domain, mitoNEET-type"/>
    <property type="match status" value="2"/>
</dbReference>
<evidence type="ECO:0000256" key="1">
    <source>
        <dbReference type="ARBA" id="ARBA00022714"/>
    </source>
</evidence>
<dbReference type="SMART" id="SM00704">
    <property type="entry name" value="ZnF_CDGSH"/>
    <property type="match status" value="2"/>
</dbReference>
<dbReference type="InterPro" id="IPR042216">
    <property type="entry name" value="MitoNEET_CISD"/>
</dbReference>
<sequence>MSDDSPHIEERENGPLVAKGITRMCRTDGTELEVKPSMALCRCGGSSNKPYCDGTHAKKGFESRSGTPEGKDRVLSYDGREVTVFFNPRICGHVYECGRTAPEVFDSEQRPWVQPDNGTLEQIEAAVRACPSGALRMARTEIPEHRLPDRAQITVEEDGPYWVEGVAPPVPLDAEGATAAKYVLCRCGMSGNKPYCDGTHHNKGWKADE</sequence>
<dbReference type="PANTHER" id="PTHR46491:SF3">
    <property type="entry name" value="CDGSH IRON-SULFUR DOMAIN-CONTAINING PROTEIN 3, MITOCHONDRIAL"/>
    <property type="match status" value="1"/>
</dbReference>